<dbReference type="EMBL" id="JACHKA010000001">
    <property type="protein sequence ID" value="MBB5985977.1"/>
    <property type="molecule type" value="Genomic_DNA"/>
</dbReference>
<organism evidence="1 2">
    <name type="scientific">Sphingobium lignivorans</name>
    <dbReference type="NCBI Taxonomy" id="2735886"/>
    <lineage>
        <taxon>Bacteria</taxon>
        <taxon>Pseudomonadati</taxon>
        <taxon>Pseudomonadota</taxon>
        <taxon>Alphaproteobacteria</taxon>
        <taxon>Sphingomonadales</taxon>
        <taxon>Sphingomonadaceae</taxon>
        <taxon>Sphingobium</taxon>
    </lineage>
</organism>
<protein>
    <submittedName>
        <fullName evidence="1">Uncharacterized protein</fullName>
    </submittedName>
</protein>
<keyword evidence="2" id="KW-1185">Reference proteome</keyword>
<proteinExistence type="predicted"/>
<sequence>MEPWKVGDLVRYDYGPSAVMRINYVHDMGPDQPGCAPYGMNRWRYYGRAFHDTISHYDNGEERASTGRYHGQCMPVSEEDVAKWQRCHDENDDWIRGAWS</sequence>
<reference evidence="1 2" key="1">
    <citation type="submission" date="2020-08" db="EMBL/GenBank/DDBJ databases">
        <title>Exploring microbial biodiversity for novel pathways involved in the catabolism of aromatic compounds derived from lignin.</title>
        <authorList>
            <person name="Elkins J."/>
        </authorList>
    </citation>
    <scope>NUCLEOTIDE SEQUENCE [LARGE SCALE GENOMIC DNA]</scope>
    <source>
        <strain evidence="1 2">B1D3A</strain>
    </source>
</reference>
<name>A0ABR6NFC0_9SPHN</name>
<evidence type="ECO:0000313" key="2">
    <source>
        <dbReference type="Proteomes" id="UP001138540"/>
    </source>
</evidence>
<dbReference type="RefSeq" id="WP_184152988.1">
    <property type="nucleotide sequence ID" value="NZ_JACHKA010000001.1"/>
</dbReference>
<gene>
    <name evidence="1" type="ORF">HNP60_001951</name>
</gene>
<comment type="caution">
    <text evidence="1">The sequence shown here is derived from an EMBL/GenBank/DDBJ whole genome shotgun (WGS) entry which is preliminary data.</text>
</comment>
<evidence type="ECO:0000313" key="1">
    <source>
        <dbReference type="EMBL" id="MBB5985977.1"/>
    </source>
</evidence>
<accession>A0ABR6NFC0</accession>
<dbReference type="Proteomes" id="UP001138540">
    <property type="component" value="Unassembled WGS sequence"/>
</dbReference>